<gene>
    <name evidence="3" type="primary">LOC113939045</name>
</gene>
<name>A0A6P9F382_ZALCA</name>
<proteinExistence type="predicted"/>
<dbReference type="RefSeq" id="XP_035580299.1">
    <property type="nucleotide sequence ID" value="XM_035724406.1"/>
</dbReference>
<dbReference type="GeneID" id="113939045"/>
<sequence>MGQGGHLASWHQGLKPPLSPPFHLAPGHVPHRPLKEPAGHLPWTPPGPPTGQPSGLTLLAPSLTHTKTPGPWSTKAPATEERPQVPPSRRGGWLPTMQGRCLGQSAHKQHWGEGSPSSRSLPVLREEKQGTDGGQGHAPSHGRGQQALADTHWKRKVAGVKVAVPHDTSVCGSGRAHRPASRGTSRTKHLLWGPAATGSPFCSW</sequence>
<accession>A0A6P9F382</accession>
<evidence type="ECO:0000313" key="2">
    <source>
        <dbReference type="Proteomes" id="UP000515165"/>
    </source>
</evidence>
<evidence type="ECO:0000313" key="3">
    <source>
        <dbReference type="RefSeq" id="XP_035580299.1"/>
    </source>
</evidence>
<protein>
    <submittedName>
        <fullName evidence="3">Testis-expressed protein 13D-like isoform X1</fullName>
    </submittedName>
</protein>
<dbReference type="Proteomes" id="UP000515165">
    <property type="component" value="Chromosome 16"/>
</dbReference>
<feature type="region of interest" description="Disordered" evidence="1">
    <location>
        <begin position="1"/>
        <end position="99"/>
    </location>
</feature>
<dbReference type="KEGG" id="zca:113939045"/>
<evidence type="ECO:0000256" key="1">
    <source>
        <dbReference type="SAM" id="MobiDB-lite"/>
    </source>
</evidence>
<organism evidence="2 3">
    <name type="scientific">Zalophus californianus</name>
    <name type="common">California sealion</name>
    <dbReference type="NCBI Taxonomy" id="9704"/>
    <lineage>
        <taxon>Eukaryota</taxon>
        <taxon>Metazoa</taxon>
        <taxon>Chordata</taxon>
        <taxon>Craniata</taxon>
        <taxon>Vertebrata</taxon>
        <taxon>Euteleostomi</taxon>
        <taxon>Mammalia</taxon>
        <taxon>Eutheria</taxon>
        <taxon>Laurasiatheria</taxon>
        <taxon>Carnivora</taxon>
        <taxon>Caniformia</taxon>
        <taxon>Pinnipedia</taxon>
        <taxon>Otariidae</taxon>
        <taxon>Zalophus</taxon>
    </lineage>
</organism>
<reference evidence="3" key="1">
    <citation type="submission" date="2025-08" db="UniProtKB">
        <authorList>
            <consortium name="RefSeq"/>
        </authorList>
    </citation>
    <scope>IDENTIFICATION</scope>
    <source>
        <tissue evidence="3">Blood</tissue>
    </source>
</reference>
<keyword evidence="2" id="KW-1185">Reference proteome</keyword>
<feature type="region of interest" description="Disordered" evidence="1">
    <location>
        <begin position="127"/>
        <end position="149"/>
    </location>
</feature>
<dbReference type="AlphaFoldDB" id="A0A6P9F382"/>